<reference evidence="1" key="1">
    <citation type="submission" date="2020-03" db="EMBL/GenBank/DDBJ databases">
        <title>The deep terrestrial virosphere.</title>
        <authorList>
            <person name="Holmfeldt K."/>
            <person name="Nilsson E."/>
            <person name="Simone D."/>
            <person name="Lopez-Fernandez M."/>
            <person name="Wu X."/>
            <person name="de Brujin I."/>
            <person name="Lundin D."/>
            <person name="Andersson A."/>
            <person name="Bertilsson S."/>
            <person name="Dopson M."/>
        </authorList>
    </citation>
    <scope>NUCLEOTIDE SEQUENCE</scope>
    <source>
        <strain evidence="1">MM171A01186</strain>
    </source>
</reference>
<organism evidence="1">
    <name type="scientific">viral metagenome</name>
    <dbReference type="NCBI Taxonomy" id="1070528"/>
    <lineage>
        <taxon>unclassified sequences</taxon>
        <taxon>metagenomes</taxon>
        <taxon>organismal metagenomes</taxon>
    </lineage>
</organism>
<name>A0A6M3M3C3_9ZZZZ</name>
<protein>
    <submittedName>
        <fullName evidence="1">Uncharacterized protein</fullName>
    </submittedName>
</protein>
<gene>
    <name evidence="1" type="ORF">MM171A01186_0004</name>
</gene>
<dbReference type="AlphaFoldDB" id="A0A6M3M3C3"/>
<sequence length="649" mass="63650">MAKYQQFLSRIGSNRDRAALRGIFSQFLTDGDPPALKDLVLASIILSGAETTQITISGACTTGILISSAATADGISLTGANVDGIHISGANTANGVNISGANVTGILISGANTADGISLTGANVDAIHISGANTATAIHISGDQVIGILYDVTAAATDGLKVAVPTLITLTSGITLNGAGTFTTGITLSATAITTGIAISAGSVTDGILISGTTPVDGIHISSACSAAAINLTGANASAIIISGANTVAGISISGDQVLGILFATTAAADAAFRVTIPTGITLGAGIDINATSTGTVTSGLTMQGTGTFTTGITLSATAITTGITISAGSITDGILISGTTPVDGIHISSACSAIAVNIAGANATSIAISGANTSTAVLISGTWGSSANYGAITLAGDAAGTALALGASATSLIGVRIDLTAAVTAGNDFMAIHSELETSGAMVDGFIIGTYQRVRVAHVAYENYAIWGRMDVNVAQTGNTGNQYLGVFGAVNFAAGAHALLATGGGYGVLGTAGIATGGTIDQPLIGGYFEANAVDTQGATLVTASRHRMLGYCNYGADVLCQTSNGIAGIRINTTDSAVLNAGILIEATSGSITNAIKFNAADTAHAVVAGGAGSATVAAGAWLQIRVDVAGTPYYFPVCSSVWTNV</sequence>
<accession>A0A6M3M3C3</accession>
<dbReference type="Gene3D" id="2.160.20.80">
    <property type="entry name" value="E3 ubiquitin-protein ligase SopA"/>
    <property type="match status" value="1"/>
</dbReference>
<dbReference type="SUPFAM" id="SSF141571">
    <property type="entry name" value="Pentapeptide repeat-like"/>
    <property type="match status" value="1"/>
</dbReference>
<proteinExistence type="predicted"/>
<evidence type="ECO:0000313" key="1">
    <source>
        <dbReference type="EMBL" id="QJA99308.1"/>
    </source>
</evidence>
<dbReference type="EMBL" id="MT143642">
    <property type="protein sequence ID" value="QJA99308.1"/>
    <property type="molecule type" value="Genomic_DNA"/>
</dbReference>